<dbReference type="AlphaFoldDB" id="A0A6C0KN82"/>
<dbReference type="SUPFAM" id="SSF56112">
    <property type="entry name" value="Protein kinase-like (PK-like)"/>
    <property type="match status" value="1"/>
</dbReference>
<protein>
    <recommendedName>
        <fullName evidence="1">Protein kinase domain-containing protein</fullName>
    </recommendedName>
</protein>
<accession>A0A6C0KN82</accession>
<dbReference type="InterPro" id="IPR004147">
    <property type="entry name" value="ABC1_dom"/>
</dbReference>
<evidence type="ECO:0000313" key="2">
    <source>
        <dbReference type="EMBL" id="QHU17824.1"/>
    </source>
</evidence>
<dbReference type="PROSITE" id="PS50011">
    <property type="entry name" value="PROTEIN_KINASE_DOM"/>
    <property type="match status" value="1"/>
</dbReference>
<reference evidence="2" key="1">
    <citation type="journal article" date="2020" name="Nature">
        <title>Giant virus diversity and host interactions through global metagenomics.</title>
        <authorList>
            <person name="Schulz F."/>
            <person name="Roux S."/>
            <person name="Paez-Espino D."/>
            <person name="Jungbluth S."/>
            <person name="Walsh D.A."/>
            <person name="Denef V.J."/>
            <person name="McMahon K.D."/>
            <person name="Konstantinidis K.T."/>
            <person name="Eloe-Fadrosh E.A."/>
            <person name="Kyrpides N.C."/>
            <person name="Woyke T."/>
        </authorList>
    </citation>
    <scope>NUCLEOTIDE SEQUENCE</scope>
    <source>
        <strain evidence="2">GVMAG-S-3300012919-55</strain>
    </source>
</reference>
<dbReference type="GO" id="GO:0004672">
    <property type="term" value="F:protein kinase activity"/>
    <property type="evidence" value="ECO:0007669"/>
    <property type="project" value="InterPro"/>
</dbReference>
<dbReference type="EMBL" id="MN740918">
    <property type="protein sequence ID" value="QHU17824.1"/>
    <property type="molecule type" value="Genomic_DNA"/>
</dbReference>
<organism evidence="2">
    <name type="scientific">viral metagenome</name>
    <dbReference type="NCBI Taxonomy" id="1070528"/>
    <lineage>
        <taxon>unclassified sequences</taxon>
        <taxon>metagenomes</taxon>
        <taxon>organismal metagenomes</taxon>
    </lineage>
</organism>
<dbReference type="InterPro" id="IPR011009">
    <property type="entry name" value="Kinase-like_dom_sf"/>
</dbReference>
<name>A0A6C0KN82_9ZZZZ</name>
<sequence>MVKTKKNNSPKNNTKKKKVKVRSYSSWVKTHSSLFSHFSLFQTNRYLKQIIKALDQESNEQFDALSTEVKKIINSKALDENIKNSIEMLYKLSKTKTIQQYKSLFQKCTKGLKFKIGNVETNHCFEIEDNINGGAFGEIYNLKNDPNKVVKIQEIQYTDYDGRPTEFKEICRTIKQLQLEVKHMKIGAKLGISPVVYDHIICIDVQNSKFNSCIVMQKIDGVPLNLWLNEKGNELKPKDKQNIQNMVKKIHGKNIIHKDIHSGNIMVDKKRRFYLIDYGLSVNVKDVIQEEMEHFNKLLKSKYFQFEWRNKESTMTPKEELALSLLVLHEFCK</sequence>
<dbReference type="GO" id="GO:0005524">
    <property type="term" value="F:ATP binding"/>
    <property type="evidence" value="ECO:0007669"/>
    <property type="project" value="InterPro"/>
</dbReference>
<dbReference type="InterPro" id="IPR000719">
    <property type="entry name" value="Prot_kinase_dom"/>
</dbReference>
<feature type="domain" description="Protein kinase" evidence="1">
    <location>
        <begin position="125"/>
        <end position="333"/>
    </location>
</feature>
<dbReference type="Gene3D" id="1.10.510.10">
    <property type="entry name" value="Transferase(Phosphotransferase) domain 1"/>
    <property type="match status" value="1"/>
</dbReference>
<proteinExistence type="predicted"/>
<dbReference type="Pfam" id="PF03109">
    <property type="entry name" value="ABC1"/>
    <property type="match status" value="1"/>
</dbReference>
<evidence type="ECO:0000259" key="1">
    <source>
        <dbReference type="PROSITE" id="PS50011"/>
    </source>
</evidence>